<keyword evidence="2" id="KW-0540">Nuclease</keyword>
<protein>
    <submittedName>
        <fullName evidence="2">Restriction endonuclease</fullName>
    </submittedName>
</protein>
<keyword evidence="2" id="KW-0378">Hydrolase</keyword>
<dbReference type="InterPro" id="IPR002711">
    <property type="entry name" value="HNH"/>
</dbReference>
<dbReference type="GO" id="GO:0008270">
    <property type="term" value="F:zinc ion binding"/>
    <property type="evidence" value="ECO:0007669"/>
    <property type="project" value="InterPro"/>
</dbReference>
<dbReference type="OrthoDB" id="9802640at2"/>
<organism evidence="2 3">
    <name type="scientific">Pantoea coffeiphila</name>
    <dbReference type="NCBI Taxonomy" id="1465635"/>
    <lineage>
        <taxon>Bacteria</taxon>
        <taxon>Pseudomonadati</taxon>
        <taxon>Pseudomonadota</taxon>
        <taxon>Gammaproteobacteria</taxon>
        <taxon>Enterobacterales</taxon>
        <taxon>Erwiniaceae</taxon>
        <taxon>Pantoea</taxon>
    </lineage>
</organism>
<dbReference type="GO" id="GO:0003676">
    <property type="term" value="F:nucleic acid binding"/>
    <property type="evidence" value="ECO:0007669"/>
    <property type="project" value="InterPro"/>
</dbReference>
<reference evidence="2 3" key="1">
    <citation type="submission" date="2017-10" db="EMBL/GenBank/DDBJ databases">
        <title>Draft genome of two endophytic bacteria isolated from 'guarana' Paullinia cupana (Mart.) Ducke.</title>
        <authorList>
            <person name="Siqueira K.A."/>
            <person name="Liotti R.G."/>
            <person name="Mendes T.A."/>
            <person name="Soares M.A."/>
        </authorList>
    </citation>
    <scope>NUCLEOTIDE SEQUENCE [LARGE SCALE GENOMIC DNA]</scope>
    <source>
        <strain evidence="2 3">342</strain>
    </source>
</reference>
<dbReference type="InterPro" id="IPR052892">
    <property type="entry name" value="NA-targeting_endonuclease"/>
</dbReference>
<keyword evidence="3" id="KW-1185">Reference proteome</keyword>
<name>A0A2S9I8A3_9GAMM</name>
<dbReference type="InterPro" id="IPR003615">
    <property type="entry name" value="HNH_nuc"/>
</dbReference>
<dbReference type="Gene3D" id="1.10.30.50">
    <property type="match status" value="1"/>
</dbReference>
<dbReference type="GO" id="GO:0004519">
    <property type="term" value="F:endonuclease activity"/>
    <property type="evidence" value="ECO:0007669"/>
    <property type="project" value="UniProtKB-KW"/>
</dbReference>
<comment type="caution">
    <text evidence="2">The sequence shown here is derived from an EMBL/GenBank/DDBJ whole genome shotgun (WGS) entry which is preliminary data.</text>
</comment>
<dbReference type="Proteomes" id="UP000239181">
    <property type="component" value="Unassembled WGS sequence"/>
</dbReference>
<dbReference type="SMART" id="SM00507">
    <property type="entry name" value="HNHc"/>
    <property type="match status" value="1"/>
</dbReference>
<sequence length="277" mass="31194">MNIFDKNGIELNAQCSVDEEDGVYGLILESWGPSHRNRDYNVALDCIIERLIDSRIDNVVVYIASSAARKHISYLDERKIHPEEYYSLVGGSPRKLRQKLCSYLAYFSRTGKKDVPLGNRTKRIIISVPGINSGDFWGAIVNGESLELLQPTDDENVLNKRVSRLLKKTLREPEGQNVPKSVERLQKVYARDPAVKGWILQKSKGSCENCGENAPFFLNDGSPYLEVHHVIPLSSAGADTISNCVALCPNCHRAMHFSQDAKEMIEVLYSKVERLQK</sequence>
<dbReference type="CDD" id="cd00085">
    <property type="entry name" value="HNHc"/>
    <property type="match status" value="1"/>
</dbReference>
<dbReference type="Pfam" id="PF01844">
    <property type="entry name" value="HNH"/>
    <property type="match status" value="1"/>
</dbReference>
<feature type="domain" description="HNH nuclease" evidence="1">
    <location>
        <begin position="194"/>
        <end position="253"/>
    </location>
</feature>
<keyword evidence="2" id="KW-0255">Endonuclease</keyword>
<dbReference type="RefSeq" id="WP_105594225.1">
    <property type="nucleotide sequence ID" value="NZ_PDET01000014.1"/>
</dbReference>
<evidence type="ECO:0000313" key="2">
    <source>
        <dbReference type="EMBL" id="PRD14006.1"/>
    </source>
</evidence>
<dbReference type="PANTHER" id="PTHR33877">
    <property type="entry name" value="SLL1193 PROTEIN"/>
    <property type="match status" value="1"/>
</dbReference>
<evidence type="ECO:0000313" key="3">
    <source>
        <dbReference type="Proteomes" id="UP000239181"/>
    </source>
</evidence>
<proteinExistence type="predicted"/>
<accession>A0A2S9I8A3</accession>
<dbReference type="EMBL" id="PDET01000014">
    <property type="protein sequence ID" value="PRD14006.1"/>
    <property type="molecule type" value="Genomic_DNA"/>
</dbReference>
<gene>
    <name evidence="2" type="ORF">CQW29_18555</name>
</gene>
<dbReference type="AlphaFoldDB" id="A0A2S9I8A3"/>
<evidence type="ECO:0000259" key="1">
    <source>
        <dbReference type="SMART" id="SM00507"/>
    </source>
</evidence>
<dbReference type="PANTHER" id="PTHR33877:SF1">
    <property type="entry name" value="TYPE IV METHYL-DIRECTED RESTRICTION ENZYME ECOKMCRA"/>
    <property type="match status" value="1"/>
</dbReference>